<dbReference type="EMBL" id="KQ414594">
    <property type="protein sequence ID" value="KOC70129.1"/>
    <property type="molecule type" value="Genomic_DNA"/>
</dbReference>
<dbReference type="AlphaFoldDB" id="A0A0L7RH41"/>
<dbReference type="Proteomes" id="UP000053825">
    <property type="component" value="Unassembled WGS sequence"/>
</dbReference>
<protein>
    <submittedName>
        <fullName evidence="1">Uncharacterized protein</fullName>
    </submittedName>
</protein>
<keyword evidence="2" id="KW-1185">Reference proteome</keyword>
<organism evidence="1 2">
    <name type="scientific">Habropoda laboriosa</name>
    <dbReference type="NCBI Taxonomy" id="597456"/>
    <lineage>
        <taxon>Eukaryota</taxon>
        <taxon>Metazoa</taxon>
        <taxon>Ecdysozoa</taxon>
        <taxon>Arthropoda</taxon>
        <taxon>Hexapoda</taxon>
        <taxon>Insecta</taxon>
        <taxon>Pterygota</taxon>
        <taxon>Neoptera</taxon>
        <taxon>Endopterygota</taxon>
        <taxon>Hymenoptera</taxon>
        <taxon>Apocrita</taxon>
        <taxon>Aculeata</taxon>
        <taxon>Apoidea</taxon>
        <taxon>Anthophila</taxon>
        <taxon>Apidae</taxon>
        <taxon>Habropoda</taxon>
    </lineage>
</organism>
<reference evidence="1 2" key="1">
    <citation type="submission" date="2015-07" db="EMBL/GenBank/DDBJ databases">
        <title>The genome of Habropoda laboriosa.</title>
        <authorList>
            <person name="Pan H."/>
            <person name="Kapheim K."/>
        </authorList>
    </citation>
    <scope>NUCLEOTIDE SEQUENCE [LARGE SCALE GENOMIC DNA]</scope>
    <source>
        <strain evidence="1">0110345459</strain>
    </source>
</reference>
<proteinExistence type="predicted"/>
<sequence length="109" mass="12002">MVALRYQKPAGKNVHVPEWIDERLKRLVPPLLFLLPLLLRAGSSNWSYDLDAEVDVMDSTSRVGSRLLSLGFALVVSLLSGLPYVRNSGEASVSCCSFAIRTMLSAFAF</sequence>
<evidence type="ECO:0000313" key="2">
    <source>
        <dbReference type="Proteomes" id="UP000053825"/>
    </source>
</evidence>
<name>A0A0L7RH41_9HYME</name>
<gene>
    <name evidence="1" type="ORF">WH47_08390</name>
</gene>
<accession>A0A0L7RH41</accession>
<evidence type="ECO:0000313" key="1">
    <source>
        <dbReference type="EMBL" id="KOC70129.1"/>
    </source>
</evidence>